<sequence>MLRHRTTLRVLLLGACLALLAPLGPSYGRGSAIPGPIHAGNTFGWYPAAWRQEFVGPLDSAWKKTGVGVVKTKNGMLTIGASGRSVAATLDTAGHDTGRWEIRWKAKQYGSGRAPYTVRTELIPAGDRPQYCGARNIAFESYTFGRRKAQFSIHNLPNLAFKASKRPTYAGYNGDHWHTFAVEVTSNHISWFVDAHVVSTERRPEAISGVPLTVRFSLKAVPGQAMNAARMQMDWLRYWTLAKPNDRSIDAPAPTLGTFPAACPPAA</sequence>
<dbReference type="PROSITE" id="PS51762">
    <property type="entry name" value="GH16_2"/>
    <property type="match status" value="1"/>
</dbReference>
<name>A0A3N0GVG0_9ACTN</name>
<dbReference type="SUPFAM" id="SSF49899">
    <property type="entry name" value="Concanavalin A-like lectins/glucanases"/>
    <property type="match status" value="1"/>
</dbReference>
<dbReference type="RefSeq" id="WP_123221737.1">
    <property type="nucleotide sequence ID" value="NZ_RJSF01000008.1"/>
</dbReference>
<dbReference type="Proteomes" id="UP000279994">
    <property type="component" value="Unassembled WGS sequence"/>
</dbReference>
<dbReference type="AlphaFoldDB" id="A0A3N0GVG0"/>
<dbReference type="OrthoDB" id="273319at2"/>
<feature type="domain" description="GH16" evidence="1">
    <location>
        <begin position="28"/>
        <end position="244"/>
    </location>
</feature>
<keyword evidence="2" id="KW-0378">Hydrolase</keyword>
<gene>
    <name evidence="2" type="ORF">EFL26_04640</name>
</gene>
<protein>
    <submittedName>
        <fullName evidence="2">Glycosyl hydrolase family protein</fullName>
    </submittedName>
</protein>
<proteinExistence type="predicted"/>
<dbReference type="EMBL" id="RJSF01000008">
    <property type="protein sequence ID" value="RNM16453.1"/>
    <property type="molecule type" value="Genomic_DNA"/>
</dbReference>
<dbReference type="Gene3D" id="2.60.120.200">
    <property type="match status" value="1"/>
</dbReference>
<dbReference type="InterPro" id="IPR013320">
    <property type="entry name" value="ConA-like_dom_sf"/>
</dbReference>
<accession>A0A3N0GVG0</accession>
<evidence type="ECO:0000259" key="1">
    <source>
        <dbReference type="PROSITE" id="PS51762"/>
    </source>
</evidence>
<evidence type="ECO:0000313" key="2">
    <source>
        <dbReference type="EMBL" id="RNM16453.1"/>
    </source>
</evidence>
<comment type="caution">
    <text evidence="2">The sequence shown here is derived from an EMBL/GenBank/DDBJ whole genome shotgun (WGS) entry which is preliminary data.</text>
</comment>
<keyword evidence="3" id="KW-1185">Reference proteome</keyword>
<organism evidence="2 3">
    <name type="scientific">Nocardioides pocheonensis</name>
    <dbReference type="NCBI Taxonomy" id="661485"/>
    <lineage>
        <taxon>Bacteria</taxon>
        <taxon>Bacillati</taxon>
        <taxon>Actinomycetota</taxon>
        <taxon>Actinomycetes</taxon>
        <taxon>Propionibacteriales</taxon>
        <taxon>Nocardioidaceae</taxon>
        <taxon>Nocardioides</taxon>
    </lineage>
</organism>
<dbReference type="InterPro" id="IPR000757">
    <property type="entry name" value="Beta-glucanase-like"/>
</dbReference>
<reference evidence="2 3" key="1">
    <citation type="submission" date="2018-11" db="EMBL/GenBank/DDBJ databases">
        <authorList>
            <person name="Li F."/>
        </authorList>
    </citation>
    <scope>NUCLEOTIDE SEQUENCE [LARGE SCALE GENOMIC DNA]</scope>
    <source>
        <strain evidence="2 3">Gsoil 818</strain>
    </source>
</reference>
<dbReference type="GO" id="GO:0005975">
    <property type="term" value="P:carbohydrate metabolic process"/>
    <property type="evidence" value="ECO:0007669"/>
    <property type="project" value="InterPro"/>
</dbReference>
<dbReference type="GO" id="GO:0004553">
    <property type="term" value="F:hydrolase activity, hydrolyzing O-glycosyl compounds"/>
    <property type="evidence" value="ECO:0007669"/>
    <property type="project" value="InterPro"/>
</dbReference>
<evidence type="ECO:0000313" key="3">
    <source>
        <dbReference type="Proteomes" id="UP000279994"/>
    </source>
</evidence>